<dbReference type="Proteomes" id="UP000182658">
    <property type="component" value="Unassembled WGS sequence"/>
</dbReference>
<protein>
    <recommendedName>
        <fullName evidence="4">Nucleolar protein 12</fullName>
    </recommendedName>
</protein>
<dbReference type="GO" id="GO:0019843">
    <property type="term" value="F:rRNA binding"/>
    <property type="evidence" value="ECO:0007669"/>
    <property type="project" value="TreeGrafter"/>
</dbReference>
<dbReference type="SUPFAM" id="SSF54928">
    <property type="entry name" value="RNA-binding domain, RBD"/>
    <property type="match status" value="2"/>
</dbReference>
<dbReference type="STRING" id="1408157.A0A1J7J7X0"/>
<evidence type="ECO:0000256" key="4">
    <source>
        <dbReference type="ARBA" id="ARBA00015520"/>
    </source>
</evidence>
<feature type="region of interest" description="Disordered" evidence="8">
    <location>
        <begin position="25"/>
        <end position="200"/>
    </location>
</feature>
<dbReference type="GO" id="GO:0005730">
    <property type="term" value="C:nucleolus"/>
    <property type="evidence" value="ECO:0007669"/>
    <property type="project" value="UniProtKB-SubCell"/>
</dbReference>
<evidence type="ECO:0000256" key="3">
    <source>
        <dbReference type="ARBA" id="ARBA00007077"/>
    </source>
</evidence>
<dbReference type="InterPro" id="IPR012677">
    <property type="entry name" value="Nucleotide-bd_a/b_plait_sf"/>
</dbReference>
<evidence type="ECO:0000256" key="1">
    <source>
        <dbReference type="ARBA" id="ARBA00002475"/>
    </source>
</evidence>
<organism evidence="10 11">
    <name type="scientific">Coniochaeta ligniaria NRRL 30616</name>
    <dbReference type="NCBI Taxonomy" id="1408157"/>
    <lineage>
        <taxon>Eukaryota</taxon>
        <taxon>Fungi</taxon>
        <taxon>Dikarya</taxon>
        <taxon>Ascomycota</taxon>
        <taxon>Pezizomycotina</taxon>
        <taxon>Sordariomycetes</taxon>
        <taxon>Sordariomycetidae</taxon>
        <taxon>Coniochaetales</taxon>
        <taxon>Coniochaetaceae</taxon>
        <taxon>Coniochaeta</taxon>
    </lineage>
</organism>
<keyword evidence="5 7" id="KW-0694">RNA-binding</keyword>
<dbReference type="OrthoDB" id="442677at2759"/>
<sequence length="595" mass="64607">MANSSKSKLAASSKAVDPTLAALFAESAKPVTVPPKTRYAEAPPPKAAKKQQEESEEDEDDEGDDEELSALDSDEDLSDADLDDLEDASDDEEAEDDDQSEAEQEASSEEETVPAAAAIEEVITNGDKKERKRKRKNRDDLDDLEAKYLQTLVDDEPEPSVKRQKAEKEASEDAAEDDDDDAASITSASPPPQHESVAADPAAAELDKANRTIFLSNVASAAITSRSAKRTLLAHLSTILDKKANTPQTIESIRFRSTAFAAAGIPKRAAYIKKEVMDATTRSTNAYVVYSDPACVRAAVRQLNGTTVLDRHVRVDSVAHPAMVAHRRCVFVGNLGFVDDETVLNTKVTSDGKQTTEKKKRTKAPMDVEEGLWRVFGEKAGKVESVRVVRDAATRVGKGFAYVQFYDENAVESALLLNAKPFPPMLPRPLRVSRCKAPHKTARAMEAKQAKFNFAAKPAKGAKAGEYVPKPTPETQTLSGRASKLLGRSAASKAAHEARLKEKKGRRQERREPKGGEKATGANDVAMGAKGAMDKFRSPEDIVFEGRRASSKDGKPKDLKLKGQKGKKSDPRKKRNAKDSRGGQRAAKWRAGGAK</sequence>
<feature type="domain" description="RRM" evidence="9">
    <location>
        <begin position="328"/>
        <end position="437"/>
    </location>
</feature>
<dbReference type="Gene3D" id="3.30.70.330">
    <property type="match status" value="2"/>
</dbReference>
<feature type="compositionally biased region" description="Acidic residues" evidence="8">
    <location>
        <begin position="172"/>
        <end position="182"/>
    </location>
</feature>
<dbReference type="InterPro" id="IPR000504">
    <property type="entry name" value="RRM_dom"/>
</dbReference>
<dbReference type="GO" id="GO:0000463">
    <property type="term" value="P:maturation of LSU-rRNA from tricistronic rRNA transcript (SSU-rRNA, 5.8S rRNA, LSU-rRNA)"/>
    <property type="evidence" value="ECO:0007669"/>
    <property type="project" value="TreeGrafter"/>
</dbReference>
<feature type="region of interest" description="Disordered" evidence="8">
    <location>
        <begin position="460"/>
        <end position="595"/>
    </location>
</feature>
<evidence type="ECO:0000256" key="2">
    <source>
        <dbReference type="ARBA" id="ARBA00004604"/>
    </source>
</evidence>
<dbReference type="InParanoid" id="A0A1J7J7X0"/>
<dbReference type="AlphaFoldDB" id="A0A1J7J7X0"/>
<evidence type="ECO:0000256" key="8">
    <source>
        <dbReference type="SAM" id="MobiDB-lite"/>
    </source>
</evidence>
<evidence type="ECO:0000259" key="9">
    <source>
        <dbReference type="PROSITE" id="PS50102"/>
    </source>
</evidence>
<gene>
    <name evidence="10" type="ORF">CONLIGDRAFT_676445</name>
</gene>
<name>A0A1J7J7X0_9PEZI</name>
<proteinExistence type="inferred from homology"/>
<keyword evidence="6" id="KW-0539">Nucleus</keyword>
<comment type="function">
    <text evidence="1">Involved in pre-25S rRNA processing.</text>
</comment>
<evidence type="ECO:0000256" key="5">
    <source>
        <dbReference type="ARBA" id="ARBA00022884"/>
    </source>
</evidence>
<evidence type="ECO:0000256" key="6">
    <source>
        <dbReference type="ARBA" id="ARBA00023242"/>
    </source>
</evidence>
<evidence type="ECO:0000313" key="11">
    <source>
        <dbReference type="Proteomes" id="UP000182658"/>
    </source>
</evidence>
<evidence type="ECO:0000256" key="7">
    <source>
        <dbReference type="PROSITE-ProRule" id="PRU00176"/>
    </source>
</evidence>
<comment type="subcellular location">
    <subcellularLocation>
        <location evidence="2">Nucleus</location>
        <location evidence="2">Nucleolus</location>
    </subcellularLocation>
</comment>
<dbReference type="SMART" id="SM00360">
    <property type="entry name" value="RRM"/>
    <property type="match status" value="2"/>
</dbReference>
<evidence type="ECO:0000313" key="10">
    <source>
        <dbReference type="EMBL" id="OIW35533.1"/>
    </source>
</evidence>
<comment type="similarity">
    <text evidence="3">Belongs to the RRM RBM34 family.</text>
</comment>
<dbReference type="PROSITE" id="PS50102">
    <property type="entry name" value="RRM"/>
    <property type="match status" value="1"/>
</dbReference>
<dbReference type="Pfam" id="PF00076">
    <property type="entry name" value="RRM_1"/>
    <property type="match status" value="1"/>
</dbReference>
<dbReference type="PANTHER" id="PTHR23236:SF25">
    <property type="entry name" value="RNA-BINDING PROTEIN 34"/>
    <property type="match status" value="1"/>
</dbReference>
<dbReference type="FunCoup" id="A0A1J7J7X0">
    <property type="interactions" value="743"/>
</dbReference>
<accession>A0A1J7J7X0</accession>
<dbReference type="PANTHER" id="PTHR23236">
    <property type="entry name" value="EUKARYOTIC TRANSLATION INITIATION FACTOR 4B/4H"/>
    <property type="match status" value="1"/>
</dbReference>
<dbReference type="EMBL" id="KV875093">
    <property type="protein sequence ID" value="OIW35533.1"/>
    <property type="molecule type" value="Genomic_DNA"/>
</dbReference>
<keyword evidence="11" id="KW-1185">Reference proteome</keyword>
<feature type="compositionally biased region" description="Acidic residues" evidence="8">
    <location>
        <begin position="54"/>
        <end position="112"/>
    </location>
</feature>
<feature type="compositionally biased region" description="Basic and acidic residues" evidence="8">
    <location>
        <begin position="159"/>
        <end position="171"/>
    </location>
</feature>
<reference evidence="10 11" key="1">
    <citation type="submission" date="2016-10" db="EMBL/GenBank/DDBJ databases">
        <title>Draft genome sequence of Coniochaeta ligniaria NRRL30616, a lignocellulolytic fungus for bioabatement of inhibitors in plant biomass hydrolysates.</title>
        <authorList>
            <consortium name="DOE Joint Genome Institute"/>
            <person name="Jimenez D.J."/>
            <person name="Hector R.E."/>
            <person name="Riley R."/>
            <person name="Sun H."/>
            <person name="Grigoriev I.V."/>
            <person name="Van Elsas J.D."/>
            <person name="Nichols N.N."/>
        </authorList>
    </citation>
    <scope>NUCLEOTIDE SEQUENCE [LARGE SCALE GENOMIC DNA]</scope>
    <source>
        <strain evidence="10 11">NRRL 30616</strain>
    </source>
</reference>
<feature type="compositionally biased region" description="Basic residues" evidence="8">
    <location>
        <begin position="562"/>
        <end position="576"/>
    </location>
</feature>
<feature type="compositionally biased region" description="Basic and acidic residues" evidence="8">
    <location>
        <begin position="532"/>
        <end position="561"/>
    </location>
</feature>
<dbReference type="InterPro" id="IPR035979">
    <property type="entry name" value="RBD_domain_sf"/>
</dbReference>